<dbReference type="Proteomes" id="UP000183974">
    <property type="component" value="Unassembled WGS sequence"/>
</dbReference>
<dbReference type="InterPro" id="IPR027417">
    <property type="entry name" value="P-loop_NTPase"/>
</dbReference>
<name>A0A1M7G4J1_9RHOB</name>
<dbReference type="RefSeq" id="WP_073035643.1">
    <property type="nucleotide sequence ID" value="NZ_BMLR01000011.1"/>
</dbReference>
<accession>A0A1M7G4J1</accession>
<sequence>MSPKPHFILHGGFHKTASTHIQSTLNRNKKKLQRHGITYVHHRDTRKKLTVPCQFHVYQQLGLNFEIKYSEEELKEISEKYFEEVLSGAGARIIISDENMAGHCGHCVKRGLLYRWRNRLLRTFAQQFPFPVAEVHLAVRNYADFFSAAYVEFLRSSTSQNFLDVSEMKIRVLEHMPSWYKLILTVGENFPEARINVWKYEDYRALEKQVFANLCGPDFDLELLEPPADKNRRPTASGRAVEEVLKLIYRHGADYALSRRVEIQEQFPKSAENGVFDPWTPSERAHLTRMYERDIDDIRANPDITLIEPGQV</sequence>
<organism evidence="1 2">
    <name type="scientific">Roseovarius pacificus</name>
    <dbReference type="NCBI Taxonomy" id="337701"/>
    <lineage>
        <taxon>Bacteria</taxon>
        <taxon>Pseudomonadati</taxon>
        <taxon>Pseudomonadota</taxon>
        <taxon>Alphaproteobacteria</taxon>
        <taxon>Rhodobacterales</taxon>
        <taxon>Roseobacteraceae</taxon>
        <taxon>Roseovarius</taxon>
    </lineage>
</organism>
<dbReference type="AlphaFoldDB" id="A0A1M7G4J1"/>
<dbReference type="SUPFAM" id="SSF52540">
    <property type="entry name" value="P-loop containing nucleoside triphosphate hydrolases"/>
    <property type="match status" value="1"/>
</dbReference>
<evidence type="ECO:0000313" key="2">
    <source>
        <dbReference type="Proteomes" id="UP000183974"/>
    </source>
</evidence>
<gene>
    <name evidence="1" type="ORF">SAMN05444398_1106</name>
</gene>
<reference evidence="1 2" key="1">
    <citation type="submission" date="2016-11" db="EMBL/GenBank/DDBJ databases">
        <authorList>
            <person name="Jaros S."/>
            <person name="Januszkiewicz K."/>
            <person name="Wedrychowicz H."/>
        </authorList>
    </citation>
    <scope>NUCLEOTIDE SEQUENCE [LARGE SCALE GENOMIC DNA]</scope>
    <source>
        <strain evidence="1 2">DSM 29589</strain>
    </source>
</reference>
<evidence type="ECO:0008006" key="3">
    <source>
        <dbReference type="Google" id="ProtNLM"/>
    </source>
</evidence>
<dbReference type="OrthoDB" id="8481769at2"/>
<dbReference type="STRING" id="337701.SAMN05444398_1106"/>
<keyword evidence="2" id="KW-1185">Reference proteome</keyword>
<protein>
    <recommendedName>
        <fullName evidence="3">Sulfotransferase family protein</fullName>
    </recommendedName>
</protein>
<proteinExistence type="predicted"/>
<dbReference type="EMBL" id="FRBR01000010">
    <property type="protein sequence ID" value="SHM11190.1"/>
    <property type="molecule type" value="Genomic_DNA"/>
</dbReference>
<evidence type="ECO:0000313" key="1">
    <source>
        <dbReference type="EMBL" id="SHM11190.1"/>
    </source>
</evidence>